<dbReference type="EC" id="1.-.-.-" evidence="4"/>
<keyword evidence="5" id="KW-1185">Reference proteome</keyword>
<evidence type="ECO:0000313" key="5">
    <source>
        <dbReference type="Proteomes" id="UP001597347"/>
    </source>
</evidence>
<dbReference type="InterPro" id="IPR002347">
    <property type="entry name" value="SDR_fam"/>
</dbReference>
<keyword evidence="2 4" id="KW-0560">Oxidoreductase</keyword>
<dbReference type="SUPFAM" id="SSF51735">
    <property type="entry name" value="NAD(P)-binding Rossmann-fold domains"/>
    <property type="match status" value="1"/>
</dbReference>
<evidence type="ECO:0000313" key="4">
    <source>
        <dbReference type="EMBL" id="MFD1722982.1"/>
    </source>
</evidence>
<dbReference type="GO" id="GO:0016491">
    <property type="term" value="F:oxidoreductase activity"/>
    <property type="evidence" value="ECO:0007669"/>
    <property type="project" value="UniProtKB-KW"/>
</dbReference>
<dbReference type="EMBL" id="JBHUEA010000036">
    <property type="protein sequence ID" value="MFD1722982.1"/>
    <property type="molecule type" value="Genomic_DNA"/>
</dbReference>
<dbReference type="Proteomes" id="UP001597347">
    <property type="component" value="Unassembled WGS sequence"/>
</dbReference>
<proteinExistence type="inferred from homology"/>
<dbReference type="SMART" id="SM00822">
    <property type="entry name" value="PKS_KR"/>
    <property type="match status" value="1"/>
</dbReference>
<feature type="domain" description="Ketoreductase" evidence="3">
    <location>
        <begin position="3"/>
        <end position="189"/>
    </location>
</feature>
<dbReference type="PANTHER" id="PTHR44196">
    <property type="entry name" value="DEHYDROGENASE/REDUCTASE SDR FAMILY MEMBER 7B"/>
    <property type="match status" value="1"/>
</dbReference>
<dbReference type="Pfam" id="PF00106">
    <property type="entry name" value="adh_short"/>
    <property type="match status" value="1"/>
</dbReference>
<name>A0ABW4LK79_9MICO</name>
<dbReference type="InterPro" id="IPR036291">
    <property type="entry name" value="NAD(P)-bd_dom_sf"/>
</dbReference>
<dbReference type="CDD" id="cd05233">
    <property type="entry name" value="SDR_c"/>
    <property type="match status" value="1"/>
</dbReference>
<evidence type="ECO:0000259" key="3">
    <source>
        <dbReference type="SMART" id="SM00822"/>
    </source>
</evidence>
<organism evidence="4 5">
    <name type="scientific">Amnibacterium endophyticum</name>
    <dbReference type="NCBI Taxonomy" id="2109337"/>
    <lineage>
        <taxon>Bacteria</taxon>
        <taxon>Bacillati</taxon>
        <taxon>Actinomycetota</taxon>
        <taxon>Actinomycetes</taxon>
        <taxon>Micrococcales</taxon>
        <taxon>Microbacteriaceae</taxon>
        <taxon>Amnibacterium</taxon>
    </lineage>
</organism>
<dbReference type="Gene3D" id="3.40.50.720">
    <property type="entry name" value="NAD(P)-binding Rossmann-like Domain"/>
    <property type="match status" value="1"/>
</dbReference>
<dbReference type="PANTHER" id="PTHR44196:SF1">
    <property type="entry name" value="DEHYDROGENASE_REDUCTASE SDR FAMILY MEMBER 7B"/>
    <property type="match status" value="1"/>
</dbReference>
<protein>
    <submittedName>
        <fullName evidence="4">SDR family oxidoreductase</fullName>
        <ecNumber evidence="4">1.-.-.-</ecNumber>
    </submittedName>
</protein>
<evidence type="ECO:0000256" key="2">
    <source>
        <dbReference type="ARBA" id="ARBA00023002"/>
    </source>
</evidence>
<gene>
    <name evidence="4" type="ORF">ACFSBI_15640</name>
</gene>
<reference evidence="5" key="1">
    <citation type="journal article" date="2019" name="Int. J. Syst. Evol. Microbiol.">
        <title>The Global Catalogue of Microorganisms (GCM) 10K type strain sequencing project: providing services to taxonomists for standard genome sequencing and annotation.</title>
        <authorList>
            <consortium name="The Broad Institute Genomics Platform"/>
            <consortium name="The Broad Institute Genome Sequencing Center for Infectious Disease"/>
            <person name="Wu L."/>
            <person name="Ma J."/>
        </authorList>
    </citation>
    <scope>NUCLEOTIDE SEQUENCE [LARGE SCALE GENOMIC DNA]</scope>
    <source>
        <strain evidence="5">CGMCC 1.12471</strain>
    </source>
</reference>
<comment type="similarity">
    <text evidence="1">Belongs to the short-chain dehydrogenases/reductases (SDR) family.</text>
</comment>
<evidence type="ECO:0000256" key="1">
    <source>
        <dbReference type="ARBA" id="ARBA00006484"/>
    </source>
</evidence>
<dbReference type="InterPro" id="IPR057326">
    <property type="entry name" value="KR_dom"/>
</dbReference>
<sequence>MSGVLWVTGAGSGMGAAISVAAAEAGWRVALSGRRREPLEAVAARCGEGAAVIPLDVQDPGAAAPALDAVRERLGPVTGLALAAGLNVPRRSWAEQSLTDFQAVVATNLTGVAAVVDAALPDLRAAAGTAVIVSSFSAWAYSAVAGVAYGASKTALGTLCRSLNAEEERHGVRATHLCPGDVATDFLDARPEVPDAAARARMLQPDDVARAALFALSAPPHVRVDELVISPCRP</sequence>
<dbReference type="PRINTS" id="PR00081">
    <property type="entry name" value="GDHRDH"/>
</dbReference>
<accession>A0ABW4LK79</accession>
<dbReference type="RefSeq" id="WP_377936566.1">
    <property type="nucleotide sequence ID" value="NZ_JBHUEA010000036.1"/>
</dbReference>
<comment type="caution">
    <text evidence="4">The sequence shown here is derived from an EMBL/GenBank/DDBJ whole genome shotgun (WGS) entry which is preliminary data.</text>
</comment>